<keyword evidence="1" id="KW-0175">Coiled coil</keyword>
<sequence length="297" mass="34262">MDLYSRLMGIDEVIEYLNEKTNRDFNKDKIIKFIKEKKIPIVFEYEGWGTWEFRAESGWQSLNMKVKGYFKFRNRNDAVNIFKGFLEEINLHEAIIYQLDSSNIRGNVPNGIKPKKGDDILFETGGVSPIFSHQNTRNFIIIDNGKVGVLKSDLREYLNKMQINHIDNKTNIETLESKIEKLETENACLIQKHTKALTAADVKVKRLEQDIGILNAQLKEQIDHQPKDKELTYKSQMGVARMLYTIFTENKYNLSAPRGKTNTLIEKASELHGTPVTKNFIAKWIDLANQAKSDSTK</sequence>
<dbReference type="KEGG" id="pur:AOC03_08805"/>
<gene>
    <name evidence="2" type="ORF">AOC03_08805</name>
</gene>
<proteinExistence type="predicted"/>
<feature type="coiled-coil region" evidence="1">
    <location>
        <begin position="165"/>
        <end position="224"/>
    </location>
</feature>
<protein>
    <submittedName>
        <fullName evidence="2">Uncharacterized protein</fullName>
    </submittedName>
</protein>
<accession>A0A0M5MQ21</accession>
<dbReference type="AlphaFoldDB" id="A0A0M5MQ21"/>
<dbReference type="Proteomes" id="UP000059847">
    <property type="component" value="Chromosome"/>
</dbReference>
<keyword evidence="3" id="KW-1185">Reference proteome</keyword>
<dbReference type="RefSeq" id="WP_062535190.1">
    <property type="nucleotide sequence ID" value="NZ_CP012678.1"/>
</dbReference>
<name>A0A0M5MQ21_9GAMM</name>
<reference evidence="2 3" key="1">
    <citation type="submission" date="2015-09" db="EMBL/GenBank/DDBJ databases">
        <title>Complete genome of Psychrobacter urativorans R10.10B.</title>
        <authorList>
            <person name="See-Too W.S."/>
            <person name="Chan K.G."/>
        </authorList>
    </citation>
    <scope>NUCLEOTIDE SEQUENCE [LARGE SCALE GENOMIC DNA]</scope>
    <source>
        <strain evidence="2 3">R10.10B</strain>
    </source>
</reference>
<organism evidence="2 3">
    <name type="scientific">Psychrobacter urativorans</name>
    <dbReference type="NCBI Taxonomy" id="45610"/>
    <lineage>
        <taxon>Bacteria</taxon>
        <taxon>Pseudomonadati</taxon>
        <taxon>Pseudomonadota</taxon>
        <taxon>Gammaproteobacteria</taxon>
        <taxon>Moraxellales</taxon>
        <taxon>Moraxellaceae</taxon>
        <taxon>Psychrobacter</taxon>
    </lineage>
</organism>
<evidence type="ECO:0000313" key="2">
    <source>
        <dbReference type="EMBL" id="ALF60125.1"/>
    </source>
</evidence>
<evidence type="ECO:0000313" key="3">
    <source>
        <dbReference type="Proteomes" id="UP000059847"/>
    </source>
</evidence>
<dbReference type="EMBL" id="CP012678">
    <property type="protein sequence ID" value="ALF60125.1"/>
    <property type="molecule type" value="Genomic_DNA"/>
</dbReference>
<evidence type="ECO:0000256" key="1">
    <source>
        <dbReference type="SAM" id="Coils"/>
    </source>
</evidence>
<dbReference type="OrthoDB" id="9897060at2"/>
<dbReference type="STRING" id="45610.AOC03_08805"/>